<gene>
    <name evidence="2" type="ORF">M569_08411</name>
</gene>
<feature type="non-terminal residue" evidence="2">
    <location>
        <position position="722"/>
    </location>
</feature>
<evidence type="ECO:0000313" key="3">
    <source>
        <dbReference type="Proteomes" id="UP000015453"/>
    </source>
</evidence>
<dbReference type="CDD" id="cd01651">
    <property type="entry name" value="RT_G2_intron"/>
    <property type="match status" value="1"/>
</dbReference>
<name>S8CI56_9LAMI</name>
<dbReference type="GO" id="GO:0006315">
    <property type="term" value="P:homing of group II introns"/>
    <property type="evidence" value="ECO:0007669"/>
    <property type="project" value="TreeGrafter"/>
</dbReference>
<dbReference type="OrthoDB" id="1866033at2759"/>
<feature type="non-terminal residue" evidence="2">
    <location>
        <position position="1"/>
    </location>
</feature>
<feature type="domain" description="Domain X" evidence="1">
    <location>
        <begin position="522"/>
        <end position="638"/>
    </location>
</feature>
<dbReference type="PANTHER" id="PTHR33642">
    <property type="entry name" value="COX1/OXI3 INTRON 1 PROTEIN-RELATED"/>
    <property type="match status" value="1"/>
</dbReference>
<dbReference type="AlphaFoldDB" id="S8CI56"/>
<dbReference type="GO" id="GO:0090615">
    <property type="term" value="P:mitochondrial mRNA processing"/>
    <property type="evidence" value="ECO:0007669"/>
    <property type="project" value="TreeGrafter"/>
</dbReference>
<keyword evidence="3" id="KW-1185">Reference proteome</keyword>
<organism evidence="2 3">
    <name type="scientific">Genlisea aurea</name>
    <dbReference type="NCBI Taxonomy" id="192259"/>
    <lineage>
        <taxon>Eukaryota</taxon>
        <taxon>Viridiplantae</taxon>
        <taxon>Streptophyta</taxon>
        <taxon>Embryophyta</taxon>
        <taxon>Tracheophyta</taxon>
        <taxon>Spermatophyta</taxon>
        <taxon>Magnoliopsida</taxon>
        <taxon>eudicotyledons</taxon>
        <taxon>Gunneridae</taxon>
        <taxon>Pentapetalae</taxon>
        <taxon>asterids</taxon>
        <taxon>lamiids</taxon>
        <taxon>Lamiales</taxon>
        <taxon>Lentibulariaceae</taxon>
        <taxon>Genlisea</taxon>
    </lineage>
</organism>
<dbReference type="InterPro" id="IPR024937">
    <property type="entry name" value="Domain_X"/>
</dbReference>
<dbReference type="GO" id="GO:0005739">
    <property type="term" value="C:mitochondrion"/>
    <property type="evidence" value="ECO:0007669"/>
    <property type="project" value="TreeGrafter"/>
</dbReference>
<reference evidence="2 3" key="1">
    <citation type="journal article" date="2013" name="BMC Genomics">
        <title>The miniature genome of a carnivorous plant Genlisea aurea contains a low number of genes and short non-coding sequences.</title>
        <authorList>
            <person name="Leushkin E.V."/>
            <person name="Sutormin R.A."/>
            <person name="Nabieva E.R."/>
            <person name="Penin A.A."/>
            <person name="Kondrashov A.S."/>
            <person name="Logacheva M.D."/>
        </authorList>
    </citation>
    <scope>NUCLEOTIDE SEQUENCE [LARGE SCALE GENOMIC DNA]</scope>
</reference>
<proteinExistence type="predicted"/>
<comment type="caution">
    <text evidence="2">The sequence shown here is derived from an EMBL/GenBank/DDBJ whole genome shotgun (WGS) entry which is preliminary data.</text>
</comment>
<dbReference type="EMBL" id="AUSU01003713">
    <property type="protein sequence ID" value="EPS66365.1"/>
    <property type="molecule type" value="Genomic_DNA"/>
</dbReference>
<dbReference type="GO" id="GO:0003964">
    <property type="term" value="F:RNA-directed DNA polymerase activity"/>
    <property type="evidence" value="ECO:0007669"/>
    <property type="project" value="TreeGrafter"/>
</dbReference>
<dbReference type="PANTHER" id="PTHR33642:SF3">
    <property type="entry name" value="NUCLEAR INTRON MATURASE 4, MITOCHONDRIAL"/>
    <property type="match status" value="1"/>
</dbReference>
<accession>S8CI56</accession>
<evidence type="ECO:0000259" key="1">
    <source>
        <dbReference type="Pfam" id="PF01348"/>
    </source>
</evidence>
<dbReference type="Proteomes" id="UP000015453">
    <property type="component" value="Unassembled WGS sequence"/>
</dbReference>
<protein>
    <recommendedName>
        <fullName evidence="1">Domain X domain-containing protein</fullName>
    </recommendedName>
</protein>
<dbReference type="Pfam" id="PF01348">
    <property type="entry name" value="Intron_maturas2"/>
    <property type="match status" value="1"/>
</dbReference>
<sequence>SLAVDLASSIRESCEAIESRRKPGKTRLEVKRFLELRVKKKVKEQFRDGKFHDLLSKVISDPTTLENAYDCLRVASNVDLSSEGDGLGFQSISEELALGNFDVEANIYSLSTRGRSMEKELLVFPNLRLRVVQEAIRIALEVVYRPHFHRISHSLRSGRGHCSALKYVLRGISNPDWWFTLLPRKKVDDPIFGNLVSTLEERIADPCLVDILRKMFDARALNLEFGGFPKGHGLPQEGLLSPILMNIYLDLFDRQISRLTMQYETSGHRNHDERSNSKLRSWFRRQIDGKRNAPHDSDVRIHCVRFMDEIFVAISGPEEVALRLKSDAETYLQSSLHLEIDDQEMVPCREAGGVKFLGTLIKRRRKKEIPSVIAVHKLRDKVKMFVDQKQEQWNRGAVRIGKKWLAHGLKKVKESEIEHLADPSSLLSQVSSFRKPGMRTDHWYKELLKIWMQGVDAKNAGKDEESILVKLVVEPSLPGELTDSFREFRRLAGEYISSETASTLSLLPGDEVENGAVSVTEILAPVKVISKRLHRYGVTYRGGYARPCDALILLDDDQIVDWFAGVAIRWLRWYRHCGNFGEVKLLISDQLRQSCIRTLASKYRIHEANVEARFDSELGRIPEDFDSDDGALTYGTNYSGACLVSVARVAECRCFVVGCRSSAPCVYAIRVMERQRFPAWKTGFPSCIHPSLNGRRIGLCKPHLKDLFLGRISLQSVEFGAW</sequence>
<evidence type="ECO:0000313" key="2">
    <source>
        <dbReference type="EMBL" id="EPS66365.1"/>
    </source>
</evidence>